<evidence type="ECO:0000313" key="4">
    <source>
        <dbReference type="Proteomes" id="UP000887574"/>
    </source>
</evidence>
<sequence length="322" mass="35883">MLDEDLLQESHVVSEIIILRVILCFVLRWSKSAYGWSFARCLDASDLVRCLESSDPKLQLEAAWALTNMASGTSEQTLAVQAVWALGNIIGDGPHLRDYCLIWVSCHRFLISSLLQLQWNFLRNVSWVLVNICRSRKPSISESVIQTLLRLFRISFINQDANIVVDSIWALSYLTDGGDKNIQLVIDSGVVPHIPFLASTSIKFVNASLRALGNIVTGTDEQTQLVIDCGALENILPLLGHTNQKSIRKLSARIFPLVVDLLKNGDYPTRQEAAWTVANACLGGNQKHIQLLIDLNVIDPLCSLLSVHNSQIVQVKKVTDWN</sequence>
<dbReference type="AlphaFoldDB" id="A0A915DKD5"/>
<keyword evidence="4" id="KW-1185">Reference proteome</keyword>
<dbReference type="InterPro" id="IPR000225">
    <property type="entry name" value="Armadillo"/>
</dbReference>
<keyword evidence="2" id="KW-0813">Transport</keyword>
<dbReference type="Gene3D" id="1.25.10.10">
    <property type="entry name" value="Leucine-rich Repeat Variant"/>
    <property type="match status" value="1"/>
</dbReference>
<dbReference type="PANTHER" id="PTHR23316">
    <property type="entry name" value="IMPORTIN ALPHA"/>
    <property type="match status" value="1"/>
</dbReference>
<dbReference type="InterPro" id="IPR016024">
    <property type="entry name" value="ARM-type_fold"/>
</dbReference>
<name>A0A915DKD5_9BILA</name>
<reference evidence="5" key="1">
    <citation type="submission" date="2022-11" db="UniProtKB">
        <authorList>
            <consortium name="WormBaseParasite"/>
        </authorList>
    </citation>
    <scope>IDENTIFICATION</scope>
</reference>
<evidence type="ECO:0000256" key="2">
    <source>
        <dbReference type="ARBA" id="ARBA00022448"/>
    </source>
</evidence>
<dbReference type="Proteomes" id="UP000887574">
    <property type="component" value="Unplaced"/>
</dbReference>
<dbReference type="WBParaSite" id="jg20497">
    <property type="protein sequence ID" value="jg20497"/>
    <property type="gene ID" value="jg20497"/>
</dbReference>
<keyword evidence="3" id="KW-0653">Protein transport</keyword>
<dbReference type="SMART" id="SM00185">
    <property type="entry name" value="ARM"/>
    <property type="match status" value="4"/>
</dbReference>
<comment type="similarity">
    <text evidence="1">Belongs to the importin alpha family.</text>
</comment>
<protein>
    <submittedName>
        <fullName evidence="5">Uncharacterized protein</fullName>
    </submittedName>
</protein>
<dbReference type="GO" id="GO:0015031">
    <property type="term" value="P:protein transport"/>
    <property type="evidence" value="ECO:0007669"/>
    <property type="project" value="UniProtKB-KW"/>
</dbReference>
<accession>A0A915DKD5</accession>
<dbReference type="Pfam" id="PF00514">
    <property type="entry name" value="Arm"/>
    <property type="match status" value="1"/>
</dbReference>
<proteinExistence type="inferred from homology"/>
<dbReference type="SUPFAM" id="SSF48371">
    <property type="entry name" value="ARM repeat"/>
    <property type="match status" value="1"/>
</dbReference>
<dbReference type="InterPro" id="IPR011989">
    <property type="entry name" value="ARM-like"/>
</dbReference>
<organism evidence="4 5">
    <name type="scientific">Ditylenchus dipsaci</name>
    <dbReference type="NCBI Taxonomy" id="166011"/>
    <lineage>
        <taxon>Eukaryota</taxon>
        <taxon>Metazoa</taxon>
        <taxon>Ecdysozoa</taxon>
        <taxon>Nematoda</taxon>
        <taxon>Chromadorea</taxon>
        <taxon>Rhabditida</taxon>
        <taxon>Tylenchina</taxon>
        <taxon>Tylenchomorpha</taxon>
        <taxon>Sphaerularioidea</taxon>
        <taxon>Anguinidae</taxon>
        <taxon>Anguininae</taxon>
        <taxon>Ditylenchus</taxon>
    </lineage>
</organism>
<evidence type="ECO:0000313" key="5">
    <source>
        <dbReference type="WBParaSite" id="jg20497"/>
    </source>
</evidence>
<evidence type="ECO:0000256" key="3">
    <source>
        <dbReference type="ARBA" id="ARBA00022927"/>
    </source>
</evidence>
<evidence type="ECO:0000256" key="1">
    <source>
        <dbReference type="ARBA" id="ARBA00010394"/>
    </source>
</evidence>